<proteinExistence type="predicted"/>
<protein>
    <submittedName>
        <fullName evidence="1">Uncharacterized protein</fullName>
    </submittedName>
</protein>
<reference evidence="1 2" key="1">
    <citation type="submission" date="2018-06" db="EMBL/GenBank/DDBJ databases">
        <authorList>
            <consortium name="Pathogen Informatics"/>
            <person name="Doyle S."/>
        </authorList>
    </citation>
    <scope>NUCLEOTIDE SEQUENCE [LARGE SCALE GENOMIC DNA]</scope>
    <source>
        <strain evidence="1 2">NCTC12872</strain>
    </source>
</reference>
<dbReference type="AlphaFoldDB" id="A0A379CAI0"/>
<accession>A0A379CAI0</accession>
<gene>
    <name evidence="1" type="ORF">NCTC12872_01264</name>
</gene>
<dbReference type="EMBL" id="UGTA01000001">
    <property type="protein sequence ID" value="SUB59281.1"/>
    <property type="molecule type" value="Genomic_DNA"/>
</dbReference>
<dbReference type="RefSeq" id="WP_115315766.1">
    <property type="nucleotide sequence ID" value="NZ_LWIF01000001.1"/>
</dbReference>
<sequence length="76" mass="8552">MAVNIYCPLCGHKTHTRTSDRPTKTTVTAQLYCTGCGDFKGDFVGEITRIKTAKWNDDAEIKNGINQDDLPKYRDL</sequence>
<evidence type="ECO:0000313" key="2">
    <source>
        <dbReference type="Proteomes" id="UP000255417"/>
    </source>
</evidence>
<name>A0A379CAI0_9PAST</name>
<evidence type="ECO:0000313" key="1">
    <source>
        <dbReference type="EMBL" id="SUB59281.1"/>
    </source>
</evidence>
<keyword evidence="2" id="KW-1185">Reference proteome</keyword>
<dbReference type="OrthoDB" id="5678701at2"/>
<dbReference type="Proteomes" id="UP000255417">
    <property type="component" value="Unassembled WGS sequence"/>
</dbReference>
<organism evidence="1 2">
    <name type="scientific">Phocoenobacter uteri</name>
    <dbReference type="NCBI Taxonomy" id="146806"/>
    <lineage>
        <taxon>Bacteria</taxon>
        <taxon>Pseudomonadati</taxon>
        <taxon>Pseudomonadota</taxon>
        <taxon>Gammaproteobacteria</taxon>
        <taxon>Pasteurellales</taxon>
        <taxon>Pasteurellaceae</taxon>
        <taxon>Phocoenobacter</taxon>
    </lineage>
</organism>